<reference evidence="1 2" key="1">
    <citation type="submission" date="2018-12" db="EMBL/GenBank/DDBJ databases">
        <title>The whole draft genome of Aquabacterium sp. SJQ9.</title>
        <authorList>
            <person name="Sun L."/>
            <person name="Gao X."/>
            <person name="Chen W."/>
            <person name="Huang K."/>
        </authorList>
    </citation>
    <scope>NUCLEOTIDE SEQUENCE [LARGE SCALE GENOMIC DNA]</scope>
    <source>
        <strain evidence="1 2">SJQ9</strain>
    </source>
</reference>
<dbReference type="RefSeq" id="WP_125243262.1">
    <property type="nucleotide sequence ID" value="NZ_RSED01000007.1"/>
</dbReference>
<keyword evidence="2" id="KW-1185">Reference proteome</keyword>
<protein>
    <submittedName>
        <fullName evidence="1">Uncharacterized protein</fullName>
    </submittedName>
</protein>
<dbReference type="EMBL" id="RSED01000007">
    <property type="protein sequence ID" value="RRS04354.1"/>
    <property type="molecule type" value="Genomic_DNA"/>
</dbReference>
<proteinExistence type="predicted"/>
<accession>A0A426VBV7</accession>
<name>A0A426VBV7_9BURK</name>
<comment type="caution">
    <text evidence="1">The sequence shown here is derived from an EMBL/GenBank/DDBJ whole genome shotgun (WGS) entry which is preliminary data.</text>
</comment>
<dbReference type="OrthoDB" id="8756632at2"/>
<dbReference type="Proteomes" id="UP000269265">
    <property type="component" value="Unassembled WGS sequence"/>
</dbReference>
<evidence type="ECO:0000313" key="2">
    <source>
        <dbReference type="Proteomes" id="UP000269265"/>
    </source>
</evidence>
<gene>
    <name evidence="1" type="ORF">EIP75_10700</name>
</gene>
<organism evidence="1 2">
    <name type="scientific">Aquabacterium soli</name>
    <dbReference type="NCBI Taxonomy" id="2493092"/>
    <lineage>
        <taxon>Bacteria</taxon>
        <taxon>Pseudomonadati</taxon>
        <taxon>Pseudomonadota</taxon>
        <taxon>Betaproteobacteria</taxon>
        <taxon>Burkholderiales</taxon>
        <taxon>Aquabacterium</taxon>
    </lineage>
</organism>
<sequence>MTAAYDLFLREFNATGRESMEGMSVYHLAQLSEAERPRVHQILITAFEQRNARAPRSLAFIAPTHTTRQLLEQALQAHAATTRHADEFVLDCAYALLSLADHIGALDVLTRKVRDDDDLWLCGLAMEGLLRSIPATDASDRLADIVRTDPRESLRLSAADALLMRHGWRLEDPDRKAETLALMRAMIGDEAEARDAALLQVLKTPALKWPV</sequence>
<evidence type="ECO:0000313" key="1">
    <source>
        <dbReference type="EMBL" id="RRS04354.1"/>
    </source>
</evidence>
<dbReference type="AlphaFoldDB" id="A0A426VBV7"/>